<reference evidence="6 7" key="1">
    <citation type="submission" date="2017-11" db="EMBL/GenBank/DDBJ databases">
        <title>Understudied soil microbes with underappreciated capabilities: Untangling the Clostridium saccharolyticum group.</title>
        <authorList>
            <person name="Leschine S."/>
        </authorList>
    </citation>
    <scope>NUCLEOTIDE SEQUENCE [LARGE SCALE GENOMIC DNA]</scope>
    <source>
        <strain evidence="6 7">18A</strain>
    </source>
</reference>
<dbReference type="EMBL" id="PGET01000001">
    <property type="protein sequence ID" value="PJJ27776.1"/>
    <property type="molecule type" value="Genomic_DNA"/>
</dbReference>
<keyword evidence="4" id="KW-0949">S-adenosyl-L-methionine</keyword>
<dbReference type="Pfam" id="PF00145">
    <property type="entry name" value="DNA_methylase"/>
    <property type="match status" value="1"/>
</dbReference>
<gene>
    <name evidence="6" type="ORF">H171_1252</name>
</gene>
<dbReference type="PANTHER" id="PTHR10629">
    <property type="entry name" value="CYTOSINE-SPECIFIC METHYLTRANSFERASE"/>
    <property type="match status" value="1"/>
</dbReference>
<organism evidence="6 7">
    <name type="scientific">[Clostridium] celerecrescens 18A</name>
    <dbReference type="NCBI Taxonomy" id="1286362"/>
    <lineage>
        <taxon>Bacteria</taxon>
        <taxon>Bacillati</taxon>
        <taxon>Bacillota</taxon>
        <taxon>Clostridia</taxon>
        <taxon>Lachnospirales</taxon>
        <taxon>Lachnospiraceae</taxon>
        <taxon>Lacrimispora</taxon>
    </lineage>
</organism>
<dbReference type="OrthoDB" id="9813719at2"/>
<dbReference type="PRINTS" id="PR00105">
    <property type="entry name" value="C5METTRFRASE"/>
</dbReference>
<dbReference type="PANTHER" id="PTHR10629:SF52">
    <property type="entry name" value="DNA (CYTOSINE-5)-METHYLTRANSFERASE 1"/>
    <property type="match status" value="1"/>
</dbReference>
<dbReference type="AlphaFoldDB" id="A0A2M8Z2U2"/>
<dbReference type="Proteomes" id="UP000231092">
    <property type="component" value="Unassembled WGS sequence"/>
</dbReference>
<evidence type="ECO:0000256" key="3">
    <source>
        <dbReference type="ARBA" id="ARBA00022679"/>
    </source>
</evidence>
<keyword evidence="5" id="KW-0680">Restriction system</keyword>
<dbReference type="InterPro" id="IPR050390">
    <property type="entry name" value="C5-Methyltransferase"/>
</dbReference>
<dbReference type="RefSeq" id="WP_100304367.1">
    <property type="nucleotide sequence ID" value="NZ_PGET01000001.1"/>
</dbReference>
<dbReference type="InterPro" id="IPR001525">
    <property type="entry name" value="C5_MeTfrase"/>
</dbReference>
<dbReference type="GO" id="GO:0003886">
    <property type="term" value="F:DNA (cytosine-5-)-methyltransferase activity"/>
    <property type="evidence" value="ECO:0007669"/>
    <property type="project" value="UniProtKB-EC"/>
</dbReference>
<protein>
    <recommendedName>
        <fullName evidence="1">DNA (cytosine-5-)-methyltransferase</fullName>
        <ecNumber evidence="1">2.1.1.37</ecNumber>
    </recommendedName>
</protein>
<dbReference type="InterPro" id="IPR029063">
    <property type="entry name" value="SAM-dependent_MTases_sf"/>
</dbReference>
<evidence type="ECO:0000256" key="1">
    <source>
        <dbReference type="ARBA" id="ARBA00011975"/>
    </source>
</evidence>
<evidence type="ECO:0000256" key="4">
    <source>
        <dbReference type="ARBA" id="ARBA00022691"/>
    </source>
</evidence>
<name>A0A2M8Z2U2_9FIRM</name>
<dbReference type="SUPFAM" id="SSF53335">
    <property type="entry name" value="S-adenosyl-L-methionine-dependent methyltransferases"/>
    <property type="match status" value="1"/>
</dbReference>
<sequence length="580" mass="65149">MRDLLIDCFAGGGGASVGMEMALGRPVDIAINHNPQAIRMHRTNHPDTLHLTEDIFKVDLQKYVKGRHVALMWASPDCTSHSKAKGGKPREKGLRILPWAVYKHAKAILPDVILMENVEEIQQWGPLDNEGYPIKERKGEDYQRFITAMKSLGYIFDSRELIAADYGAPTTRKRWYAVFRRDGKPIVWPEPTHNKNGTDGLKRWEPIWKYLELTDLGKSIFGRKKPLADKTMNRIARGLDKFVFNCPEPFIVQVNHGGDNFRGQSIHEPMPTITQKHGFGTVTPYIMQIGQTGFCTERNRSVEDPLSTVVTNNEHCLISPVITPFIEKSYGGNYKGAGSGMDEPVHTITTVDHNHVVAPLLIQYHSETSKSDVRGQSVDVPIMTLDTSNRYGLVAAFLTKFYKTGIGQPLWEPIHTITTSPGHFGQVSILAISKEELLKNGVDEETAQKCTWVSQFIIKYYGGDVSGVSLEEPLHTIVTKDRFALVTVLGSEYVILDIFLRMLKAEPELKLGQGFPEDYIIDHDYEGKKYPVSEQVARIGNSVVPIVAKALVVANCSYLKIGERMPNMRIDDSQEQLRFA</sequence>
<dbReference type="EC" id="2.1.1.37" evidence="1"/>
<dbReference type="GO" id="GO:0009307">
    <property type="term" value="P:DNA restriction-modification system"/>
    <property type="evidence" value="ECO:0007669"/>
    <property type="project" value="UniProtKB-KW"/>
</dbReference>
<keyword evidence="3 6" id="KW-0808">Transferase</keyword>
<evidence type="ECO:0000256" key="5">
    <source>
        <dbReference type="ARBA" id="ARBA00022747"/>
    </source>
</evidence>
<comment type="caution">
    <text evidence="6">The sequence shown here is derived from an EMBL/GenBank/DDBJ whole genome shotgun (WGS) entry which is preliminary data.</text>
</comment>
<dbReference type="GO" id="GO:0044027">
    <property type="term" value="P:negative regulation of gene expression via chromosomal CpG island methylation"/>
    <property type="evidence" value="ECO:0007669"/>
    <property type="project" value="TreeGrafter"/>
</dbReference>
<evidence type="ECO:0000313" key="6">
    <source>
        <dbReference type="EMBL" id="PJJ27776.1"/>
    </source>
</evidence>
<keyword evidence="2 6" id="KW-0489">Methyltransferase</keyword>
<evidence type="ECO:0000313" key="7">
    <source>
        <dbReference type="Proteomes" id="UP000231092"/>
    </source>
</evidence>
<evidence type="ECO:0000256" key="2">
    <source>
        <dbReference type="ARBA" id="ARBA00022603"/>
    </source>
</evidence>
<dbReference type="Gene3D" id="3.40.50.150">
    <property type="entry name" value="Vaccinia Virus protein VP39"/>
    <property type="match status" value="1"/>
</dbReference>
<accession>A0A2M8Z2U2</accession>
<dbReference type="GO" id="GO:0003677">
    <property type="term" value="F:DNA binding"/>
    <property type="evidence" value="ECO:0007669"/>
    <property type="project" value="TreeGrafter"/>
</dbReference>
<proteinExistence type="predicted"/>
<dbReference type="GO" id="GO:0032259">
    <property type="term" value="P:methylation"/>
    <property type="evidence" value="ECO:0007669"/>
    <property type="project" value="UniProtKB-KW"/>
</dbReference>